<reference evidence="3" key="1">
    <citation type="submission" date="2010-10" db="EMBL/GenBank/DDBJ databases">
        <authorList>
            <consortium name="US DOE Joint Genome Institute (JGI-PGF)"/>
            <person name="Lucas S."/>
            <person name="Copeland A."/>
            <person name="Lapidus A."/>
            <person name="Bruce D."/>
            <person name="Goodwin L."/>
            <person name="Pitluck S."/>
            <person name="Kyrpides N."/>
            <person name="Mavromatis K."/>
            <person name="Detter J.C."/>
            <person name="Han C."/>
            <person name="Land M."/>
            <person name="Hauser L."/>
            <person name="Markowitz V."/>
            <person name="Cheng J.-F."/>
            <person name="Hugenholtz P."/>
            <person name="Woyke T."/>
            <person name="Wu D."/>
            <person name="Pukall R."/>
            <person name="Wahrenburg C."/>
            <person name="Brambilla E."/>
            <person name="Klenk H.-P."/>
            <person name="Eisen J.A."/>
        </authorList>
    </citation>
    <scope>NUCLEOTIDE SEQUENCE [LARGE SCALE GENOMIC DNA]</scope>
    <source>
        <strain evidence="3">DSM 13965</strain>
    </source>
</reference>
<evidence type="ECO:0000256" key="2">
    <source>
        <dbReference type="SAM" id="Phobius"/>
    </source>
</evidence>
<proteinExistence type="predicted"/>
<evidence type="ECO:0000256" key="1">
    <source>
        <dbReference type="SAM" id="MobiDB-lite"/>
    </source>
</evidence>
<dbReference type="RefSeq" id="WP_006903303.1">
    <property type="nucleotide sequence ID" value="NZ_JH976535.1"/>
</dbReference>
<organism evidence="3 4">
    <name type="scientific">Thermaerobacter subterraneus DSM 13965</name>
    <dbReference type="NCBI Taxonomy" id="867903"/>
    <lineage>
        <taxon>Bacteria</taxon>
        <taxon>Bacillati</taxon>
        <taxon>Bacillota</taxon>
        <taxon>Clostridia</taxon>
        <taxon>Eubacteriales</taxon>
        <taxon>Clostridiales Family XVII. Incertae Sedis</taxon>
        <taxon>Thermaerobacter</taxon>
    </lineage>
</organism>
<feature type="transmembrane region" description="Helical" evidence="2">
    <location>
        <begin position="73"/>
        <end position="92"/>
    </location>
</feature>
<keyword evidence="2" id="KW-0812">Transmembrane</keyword>
<dbReference type="HOGENOM" id="CLU_1991621_0_0_9"/>
<dbReference type="AlphaFoldDB" id="K6PQS5"/>
<sequence length="143" mass="14834">MHRTTATLASLVGTVGSTAVLYGALFWLPHHLQGAQLHPTGIILLGSLLVLLLLSWAPLVARRVKRGASAAGLLGYDLAFATGTAILAVPFLLSPLRLIFLLPLVACLVLVGAERINTGNVGRPLSDPRGSASDPTGRPAGSR</sequence>
<feature type="region of interest" description="Disordered" evidence="1">
    <location>
        <begin position="122"/>
        <end position="143"/>
    </location>
</feature>
<feature type="transmembrane region" description="Helical" evidence="2">
    <location>
        <begin position="98"/>
        <end position="116"/>
    </location>
</feature>
<accession>K6PQS5</accession>
<evidence type="ECO:0000313" key="3">
    <source>
        <dbReference type="EMBL" id="EKP95292.1"/>
    </source>
</evidence>
<comment type="caution">
    <text evidence="3">The sequence shown here is derived from an EMBL/GenBank/DDBJ whole genome shotgun (WGS) entry which is preliminary data.</text>
</comment>
<evidence type="ECO:0000313" key="4">
    <source>
        <dbReference type="Proteomes" id="UP000005710"/>
    </source>
</evidence>
<dbReference type="Proteomes" id="UP000005710">
    <property type="component" value="Unassembled WGS sequence"/>
</dbReference>
<dbReference type="OrthoDB" id="9872182at2"/>
<feature type="transmembrane region" description="Helical" evidence="2">
    <location>
        <begin position="7"/>
        <end position="28"/>
    </location>
</feature>
<keyword evidence="2" id="KW-1133">Transmembrane helix</keyword>
<protein>
    <submittedName>
        <fullName evidence="3">Uncharacterized protein</fullName>
    </submittedName>
</protein>
<dbReference type="EMBL" id="AENY02000002">
    <property type="protein sequence ID" value="EKP95292.1"/>
    <property type="molecule type" value="Genomic_DNA"/>
</dbReference>
<name>K6PQS5_9FIRM</name>
<keyword evidence="4" id="KW-1185">Reference proteome</keyword>
<reference evidence="3" key="2">
    <citation type="submission" date="2012-10" db="EMBL/GenBank/DDBJ databases">
        <title>Improved high-quality draft of Thermaerobacter subterraneus C21, DSM 13965.</title>
        <authorList>
            <consortium name="DOE Joint Genome Institute"/>
            <person name="Eisen J."/>
            <person name="Huntemann M."/>
            <person name="Wei C.-L."/>
            <person name="Han J."/>
            <person name="Detter J.C."/>
            <person name="Han C."/>
            <person name="Tapia R."/>
            <person name="Chen A."/>
            <person name="Kyrpides N."/>
            <person name="Mavromatis K."/>
            <person name="Markowitz V."/>
            <person name="Szeto E."/>
            <person name="Ivanova N."/>
            <person name="Mikhailova N."/>
            <person name="Ovchinnikova G."/>
            <person name="Pagani I."/>
            <person name="Pati A."/>
            <person name="Goodwin L."/>
            <person name="Nordberg H.P."/>
            <person name="Cantor M.N."/>
            <person name="Hua S.X."/>
            <person name="Woyke T."/>
            <person name="Eisen J."/>
            <person name="Klenk H.-P."/>
        </authorList>
    </citation>
    <scope>NUCLEOTIDE SEQUENCE [LARGE SCALE GENOMIC DNA]</scope>
    <source>
        <strain evidence="3">DSM 13965</strain>
    </source>
</reference>
<gene>
    <name evidence="3" type="ORF">ThesuDRAFT_01037</name>
</gene>
<feature type="transmembrane region" description="Helical" evidence="2">
    <location>
        <begin position="40"/>
        <end position="61"/>
    </location>
</feature>
<keyword evidence="2" id="KW-0472">Membrane</keyword>